<reference evidence="1 2" key="2">
    <citation type="submission" date="2017-09" db="EMBL/GenBank/DDBJ databases">
        <title>Extensive intraspecific genome diversity in a model arbuscular mycorrhizal fungus.</title>
        <authorList>
            <person name="Chen E.C."/>
            <person name="Morin E."/>
            <person name="Beaudet D."/>
            <person name="Noel J."/>
            <person name="Ndikumana S."/>
            <person name="Charron P."/>
            <person name="St-Onge C."/>
            <person name="Giorgi J."/>
            <person name="Grigoriev I.V."/>
            <person name="Roux C."/>
            <person name="Martin F.M."/>
            <person name="Corradi N."/>
        </authorList>
    </citation>
    <scope>NUCLEOTIDE SEQUENCE [LARGE SCALE GENOMIC DNA]</scope>
    <source>
        <strain evidence="1 2">A5</strain>
    </source>
</reference>
<dbReference type="Proteomes" id="UP000232722">
    <property type="component" value="Unassembled WGS sequence"/>
</dbReference>
<gene>
    <name evidence="1" type="ORF">RhiirA5_442098</name>
</gene>
<name>A0A2N0NF27_9GLOM</name>
<dbReference type="AlphaFoldDB" id="A0A2N0NF27"/>
<dbReference type="EMBL" id="LLXJ01008751">
    <property type="protein sequence ID" value="PKB93184.1"/>
    <property type="molecule type" value="Genomic_DNA"/>
</dbReference>
<evidence type="ECO:0000313" key="1">
    <source>
        <dbReference type="EMBL" id="PKB93184.1"/>
    </source>
</evidence>
<reference evidence="1 2" key="1">
    <citation type="submission" date="2016-04" db="EMBL/GenBank/DDBJ databases">
        <title>Genome analyses suggest a sexual origin of heterokaryosis in a supposedly ancient asexual fungus.</title>
        <authorList>
            <person name="Ropars J."/>
            <person name="Sedzielewska K."/>
            <person name="Noel J."/>
            <person name="Charron P."/>
            <person name="Farinelli L."/>
            <person name="Marton T."/>
            <person name="Kruger M."/>
            <person name="Pelin A."/>
            <person name="Brachmann A."/>
            <person name="Corradi N."/>
        </authorList>
    </citation>
    <scope>NUCLEOTIDE SEQUENCE [LARGE SCALE GENOMIC DNA]</scope>
    <source>
        <strain evidence="1 2">A5</strain>
    </source>
</reference>
<organism evidence="1 2">
    <name type="scientific">Rhizophagus irregularis</name>
    <dbReference type="NCBI Taxonomy" id="588596"/>
    <lineage>
        <taxon>Eukaryota</taxon>
        <taxon>Fungi</taxon>
        <taxon>Fungi incertae sedis</taxon>
        <taxon>Mucoromycota</taxon>
        <taxon>Glomeromycotina</taxon>
        <taxon>Glomeromycetes</taxon>
        <taxon>Glomerales</taxon>
        <taxon>Glomeraceae</taxon>
        <taxon>Rhizophagus</taxon>
    </lineage>
</organism>
<evidence type="ECO:0000313" key="2">
    <source>
        <dbReference type="Proteomes" id="UP000232722"/>
    </source>
</evidence>
<accession>A0A2N0NF27</accession>
<proteinExistence type="predicted"/>
<sequence>MNRTLSFYNLIIDVIIAADELELLELYQQFEEVLFGNILEWKTKDIVKILQCDNFVNLS</sequence>
<protein>
    <submittedName>
        <fullName evidence="1">Uncharacterized protein</fullName>
    </submittedName>
</protein>
<comment type="caution">
    <text evidence="1">The sequence shown here is derived from an EMBL/GenBank/DDBJ whole genome shotgun (WGS) entry which is preliminary data.</text>
</comment>